<evidence type="ECO:0000313" key="2">
    <source>
        <dbReference type="EMBL" id="KAE9013333.1"/>
    </source>
</evidence>
<organism evidence="2 4">
    <name type="scientific">Phytophthora rubi</name>
    <dbReference type="NCBI Taxonomy" id="129364"/>
    <lineage>
        <taxon>Eukaryota</taxon>
        <taxon>Sar</taxon>
        <taxon>Stramenopiles</taxon>
        <taxon>Oomycota</taxon>
        <taxon>Peronosporomycetes</taxon>
        <taxon>Peronosporales</taxon>
        <taxon>Peronosporaceae</taxon>
        <taxon>Phytophthora</taxon>
    </lineage>
</organism>
<accession>A0A6A3LBX1</accession>
<dbReference type="Proteomes" id="UP000434957">
    <property type="component" value="Unassembled WGS sequence"/>
</dbReference>
<keyword evidence="5" id="KW-1185">Reference proteome</keyword>
<protein>
    <submittedName>
        <fullName evidence="2">Uncharacterized protein</fullName>
    </submittedName>
</protein>
<comment type="caution">
    <text evidence="2">The sequence shown here is derived from an EMBL/GenBank/DDBJ whole genome shotgun (WGS) entry which is preliminary data.</text>
</comment>
<sequence length="131" mass="14846">MPRRRKKAVRVDAAEGEEVVSSFKYFGIDKSQTVAYTLCPEAAQKMRYRLLVCSPVRAASQVRVAQEDRHVPGVGARVDLRVRRPQHSCVVPRRKKLTTTQMAFCREVAENHLRSIRAVELRVTQRAGNTG</sequence>
<evidence type="ECO:0000313" key="4">
    <source>
        <dbReference type="Proteomes" id="UP000429607"/>
    </source>
</evidence>
<proteinExistence type="predicted"/>
<gene>
    <name evidence="2" type="ORF">PR001_g15434</name>
    <name evidence="1" type="ORF">PR002_g16120</name>
    <name evidence="3" type="ORF">PR003_g16484</name>
</gene>
<evidence type="ECO:0000313" key="1">
    <source>
        <dbReference type="EMBL" id="KAE9007683.1"/>
    </source>
</evidence>
<dbReference type="Proteomes" id="UP000429607">
    <property type="component" value="Unassembled WGS sequence"/>
</dbReference>
<evidence type="ECO:0000313" key="3">
    <source>
        <dbReference type="EMBL" id="KAE9325417.1"/>
    </source>
</evidence>
<dbReference type="Proteomes" id="UP000435112">
    <property type="component" value="Unassembled WGS sequence"/>
</dbReference>
<dbReference type="EMBL" id="QXFV01001162">
    <property type="protein sequence ID" value="KAE9013333.1"/>
    <property type="molecule type" value="Genomic_DNA"/>
</dbReference>
<dbReference type="EMBL" id="QXFU01001214">
    <property type="protein sequence ID" value="KAE9007683.1"/>
    <property type="molecule type" value="Genomic_DNA"/>
</dbReference>
<name>A0A6A3LBX1_9STRA</name>
<dbReference type="AlphaFoldDB" id="A0A6A3LBX1"/>
<evidence type="ECO:0000313" key="6">
    <source>
        <dbReference type="Proteomes" id="UP000435112"/>
    </source>
</evidence>
<evidence type="ECO:0000313" key="5">
    <source>
        <dbReference type="Proteomes" id="UP000434957"/>
    </source>
</evidence>
<reference evidence="4 6" key="1">
    <citation type="submission" date="2018-09" db="EMBL/GenBank/DDBJ databases">
        <title>Genomic investigation of the strawberry pathogen Phytophthora fragariae indicates pathogenicity is determined by transcriptional variation in three key races.</title>
        <authorList>
            <person name="Adams T.M."/>
            <person name="Armitage A.D."/>
            <person name="Sobczyk M.K."/>
            <person name="Bates H.J."/>
            <person name="Dunwell J.M."/>
            <person name="Nellist C.F."/>
            <person name="Harrison R.J."/>
        </authorList>
    </citation>
    <scope>NUCLEOTIDE SEQUENCE [LARGE SCALE GENOMIC DNA]</scope>
    <source>
        <strain evidence="2 4">SCRP249</strain>
        <strain evidence="1 6">SCRP324</strain>
        <strain evidence="3 5">SCRP333</strain>
    </source>
</reference>
<dbReference type="EMBL" id="QXFT01001207">
    <property type="protein sequence ID" value="KAE9325417.1"/>
    <property type="molecule type" value="Genomic_DNA"/>
</dbReference>